<evidence type="ECO:0000313" key="2">
    <source>
        <dbReference type="EMBL" id="CAE7572732.1"/>
    </source>
</evidence>
<dbReference type="EMBL" id="CAJNIZ010037719">
    <property type="protein sequence ID" value="CAE7572732.1"/>
    <property type="molecule type" value="Genomic_DNA"/>
</dbReference>
<accession>A0A812UFJ2</accession>
<keyword evidence="3" id="KW-1185">Reference proteome</keyword>
<organism evidence="2 3">
    <name type="scientific">Symbiodinium pilosum</name>
    <name type="common">Dinoflagellate</name>
    <dbReference type="NCBI Taxonomy" id="2952"/>
    <lineage>
        <taxon>Eukaryota</taxon>
        <taxon>Sar</taxon>
        <taxon>Alveolata</taxon>
        <taxon>Dinophyceae</taxon>
        <taxon>Suessiales</taxon>
        <taxon>Symbiodiniaceae</taxon>
        <taxon>Symbiodinium</taxon>
    </lineage>
</organism>
<proteinExistence type="predicted"/>
<reference evidence="2" key="1">
    <citation type="submission" date="2021-02" db="EMBL/GenBank/DDBJ databases">
        <authorList>
            <person name="Dougan E. K."/>
            <person name="Rhodes N."/>
            <person name="Thang M."/>
            <person name="Chan C."/>
        </authorList>
    </citation>
    <scope>NUCLEOTIDE SEQUENCE</scope>
</reference>
<evidence type="ECO:0000256" key="1">
    <source>
        <dbReference type="SAM" id="MobiDB-lite"/>
    </source>
</evidence>
<feature type="non-terminal residue" evidence="2">
    <location>
        <position position="1"/>
    </location>
</feature>
<sequence length="384" mass="40878">AADTGPHDCAGDIAPTAADQATPGYSPTQAAPATPPLPRWRNSRPPHALPAGERQSWLYVPLLHAGAAGVGAEADRAWREHPQAGPRWEELVAALRGSRPIAPSALARLYRAIAELEAGDAQACVSPRDQACLAAVTLLPDAPISLPEAVITCADPDGYLSAAAQSALLEGFGGVAVAAAANSLAADMRSAFELGPPDDQPDASDLDTPAAADGEPALQSDVSQSRAPHSRAWEQLDAIDLAAEFRRPVPTLQDVPPFLRAAVRHALMLALRELRTAYEAGTDHSYTATERAWKLFLLAPRMLLARPAHRQGPRGREELLARAAAFERGEWTSLLENARQLPVPTESPPKSDEMLAAERRERACAKVRIGEVSRARQVLTAAEL</sequence>
<dbReference type="AlphaFoldDB" id="A0A812UFJ2"/>
<dbReference type="Proteomes" id="UP000649617">
    <property type="component" value="Unassembled WGS sequence"/>
</dbReference>
<feature type="region of interest" description="Disordered" evidence="1">
    <location>
        <begin position="191"/>
        <end position="227"/>
    </location>
</feature>
<feature type="non-terminal residue" evidence="2">
    <location>
        <position position="384"/>
    </location>
</feature>
<feature type="region of interest" description="Disordered" evidence="1">
    <location>
        <begin position="1"/>
        <end position="48"/>
    </location>
</feature>
<gene>
    <name evidence="2" type="ORF">SPIL2461_LOCUS15429</name>
</gene>
<feature type="compositionally biased region" description="Basic and acidic residues" evidence="1">
    <location>
        <begin position="1"/>
        <end position="10"/>
    </location>
</feature>
<evidence type="ECO:0000313" key="3">
    <source>
        <dbReference type="Proteomes" id="UP000649617"/>
    </source>
</evidence>
<protein>
    <submittedName>
        <fullName evidence="2">Uncharacterized protein</fullName>
    </submittedName>
</protein>
<name>A0A812UFJ2_SYMPI</name>
<comment type="caution">
    <text evidence="2">The sequence shown here is derived from an EMBL/GenBank/DDBJ whole genome shotgun (WGS) entry which is preliminary data.</text>
</comment>